<dbReference type="GO" id="GO:0006633">
    <property type="term" value="P:fatty acid biosynthetic process"/>
    <property type="evidence" value="ECO:0007669"/>
    <property type="project" value="InterPro"/>
</dbReference>
<sequence>MPAAVRRVSTCVDGLRRVVVTGLGLVTPLGIGKELTWDRVLAGETGVRALALEDLPESHRDSMAQLPCRVISCVPRAQHTPYPWATPPDAKRHARVTTLALWAAAEALLDAGWRPQSEAERDATGVAIGVGMSFSTDLAEAGVLMSQGRLRRLSPHFVPRILTNSPAGAVSLAHGLRGPNHAASTACATGAHALGDAARMVALGDADAMLAGGAEACIDAVALAGFSRLKALSTAWDGGGEEARASRPFDARRDGFVLGEGAGVLAGYGMSGDAHHVTQPPPDGRGAALAMPRALRSARCDPDEVAYVNAHATSTPQGTGAWCDAVEARAIAQVFGGRLSLAVSSTKGAMGHLLGAAGAVEAAMAVLALYHGVAPPTLNLEDPEPAGLLPGLVGPTPLTLPPGAGAVLTNSFGFGGTNAALVFTRHAA</sequence>
<dbReference type="PROSITE" id="PS52004">
    <property type="entry name" value="KS3_2"/>
    <property type="match status" value="1"/>
</dbReference>
<gene>
    <name evidence="4" type="ORF">F751_3006</name>
</gene>
<dbReference type="InterPro" id="IPR014030">
    <property type="entry name" value="Ketoacyl_synth_N"/>
</dbReference>
<dbReference type="SMART" id="SM00825">
    <property type="entry name" value="PKS_KS"/>
    <property type="match status" value="1"/>
</dbReference>
<name>A0A087SI43_AUXPR</name>
<dbReference type="InterPro" id="IPR000794">
    <property type="entry name" value="Beta-ketoacyl_synthase"/>
</dbReference>
<dbReference type="GO" id="GO:0005739">
    <property type="term" value="C:mitochondrion"/>
    <property type="evidence" value="ECO:0007669"/>
    <property type="project" value="TreeGrafter"/>
</dbReference>
<dbReference type="CDD" id="cd00834">
    <property type="entry name" value="KAS_I_II"/>
    <property type="match status" value="1"/>
</dbReference>
<evidence type="ECO:0000256" key="2">
    <source>
        <dbReference type="ARBA" id="ARBA00022679"/>
    </source>
</evidence>
<dbReference type="Pfam" id="PF00109">
    <property type="entry name" value="ketoacyl-synt"/>
    <property type="match status" value="1"/>
</dbReference>
<evidence type="ECO:0000259" key="3">
    <source>
        <dbReference type="PROSITE" id="PS52004"/>
    </source>
</evidence>
<dbReference type="InterPro" id="IPR016039">
    <property type="entry name" value="Thiolase-like"/>
</dbReference>
<dbReference type="PANTHER" id="PTHR11712">
    <property type="entry name" value="POLYKETIDE SYNTHASE-RELATED"/>
    <property type="match status" value="1"/>
</dbReference>
<dbReference type="GeneID" id="23614397"/>
<evidence type="ECO:0000256" key="1">
    <source>
        <dbReference type="ARBA" id="ARBA00013191"/>
    </source>
</evidence>
<dbReference type="SUPFAM" id="SSF53901">
    <property type="entry name" value="Thiolase-like"/>
    <property type="match status" value="2"/>
</dbReference>
<dbReference type="AlphaFoldDB" id="A0A087SI43"/>
<evidence type="ECO:0000313" key="4">
    <source>
        <dbReference type="EMBL" id="KFM25397.1"/>
    </source>
</evidence>
<feature type="domain" description="Ketosynthase family 3 (KS3)" evidence="3">
    <location>
        <begin position="15"/>
        <end position="425"/>
    </location>
</feature>
<dbReference type="STRING" id="3075.A0A087SI43"/>
<dbReference type="PROSITE" id="PS00606">
    <property type="entry name" value="KS3_1"/>
    <property type="match status" value="1"/>
</dbReference>
<accession>A0A087SI43</accession>
<dbReference type="eggNOG" id="KOG1394">
    <property type="taxonomic scope" value="Eukaryota"/>
</dbReference>
<dbReference type="KEGG" id="apro:F751_3006"/>
<dbReference type="EMBL" id="KL662117">
    <property type="protein sequence ID" value="KFM25397.1"/>
    <property type="molecule type" value="Genomic_DNA"/>
</dbReference>
<dbReference type="InterPro" id="IPR018201">
    <property type="entry name" value="Ketoacyl_synth_AS"/>
</dbReference>
<protein>
    <recommendedName>
        <fullName evidence="1">beta-ketoacyl-[acyl-carrier-protein] synthase I</fullName>
        <ecNumber evidence="1">2.3.1.41</ecNumber>
    </recommendedName>
</protein>
<organism evidence="4 5">
    <name type="scientific">Auxenochlorella protothecoides</name>
    <name type="common">Green microalga</name>
    <name type="synonym">Chlorella protothecoides</name>
    <dbReference type="NCBI Taxonomy" id="3075"/>
    <lineage>
        <taxon>Eukaryota</taxon>
        <taxon>Viridiplantae</taxon>
        <taxon>Chlorophyta</taxon>
        <taxon>core chlorophytes</taxon>
        <taxon>Trebouxiophyceae</taxon>
        <taxon>Chlorellales</taxon>
        <taxon>Chlorellaceae</taxon>
        <taxon>Auxenochlorella</taxon>
    </lineage>
</organism>
<dbReference type="PANTHER" id="PTHR11712:SF297">
    <property type="entry name" value="3-OXOACYL-[ACYL-CARRIER-PROTEIN] SYNTHASE, MITOCHONDRIAL"/>
    <property type="match status" value="1"/>
</dbReference>
<dbReference type="InterPro" id="IPR020841">
    <property type="entry name" value="PKS_Beta-ketoAc_synthase_dom"/>
</dbReference>
<keyword evidence="2" id="KW-0808">Transferase</keyword>
<dbReference type="GO" id="GO:0004315">
    <property type="term" value="F:3-oxoacyl-[acyl-carrier-protein] synthase activity"/>
    <property type="evidence" value="ECO:0007669"/>
    <property type="project" value="UniProtKB-EC"/>
</dbReference>
<keyword evidence="5" id="KW-1185">Reference proteome</keyword>
<dbReference type="Gene3D" id="3.40.47.10">
    <property type="match status" value="2"/>
</dbReference>
<reference evidence="4 5" key="1">
    <citation type="journal article" date="2014" name="BMC Genomics">
        <title>Oil accumulation mechanisms of the oleaginous microalga Chlorella protothecoides revealed through its genome, transcriptomes, and proteomes.</title>
        <authorList>
            <person name="Gao C."/>
            <person name="Wang Y."/>
            <person name="Shen Y."/>
            <person name="Yan D."/>
            <person name="He X."/>
            <person name="Dai J."/>
            <person name="Wu Q."/>
        </authorList>
    </citation>
    <scope>NUCLEOTIDE SEQUENCE [LARGE SCALE GENOMIC DNA]</scope>
    <source>
        <strain evidence="4 5">0710</strain>
    </source>
</reference>
<dbReference type="EC" id="2.3.1.41" evidence="1"/>
<dbReference type="Proteomes" id="UP000028924">
    <property type="component" value="Unassembled WGS sequence"/>
</dbReference>
<dbReference type="OrthoDB" id="5334845at2759"/>
<evidence type="ECO:0000313" key="5">
    <source>
        <dbReference type="Proteomes" id="UP000028924"/>
    </source>
</evidence>
<proteinExistence type="predicted"/>
<dbReference type="RefSeq" id="XP_011398292.1">
    <property type="nucleotide sequence ID" value="XM_011399990.1"/>
</dbReference>